<organism evidence="1">
    <name type="scientific">viral metagenome</name>
    <dbReference type="NCBI Taxonomy" id="1070528"/>
    <lineage>
        <taxon>unclassified sequences</taxon>
        <taxon>metagenomes</taxon>
        <taxon>organismal metagenomes</taxon>
    </lineage>
</organism>
<protein>
    <submittedName>
        <fullName evidence="1">Uncharacterized protein</fullName>
    </submittedName>
</protein>
<evidence type="ECO:0000313" key="1">
    <source>
        <dbReference type="EMBL" id="QHT34006.1"/>
    </source>
</evidence>
<dbReference type="AlphaFoldDB" id="A0A6C0EXX8"/>
<accession>A0A6C0EXX8</accession>
<proteinExistence type="predicted"/>
<dbReference type="EMBL" id="MN738982">
    <property type="protein sequence ID" value="QHT34006.1"/>
    <property type="molecule type" value="Genomic_DNA"/>
</dbReference>
<reference evidence="1" key="1">
    <citation type="journal article" date="2020" name="Nature">
        <title>Giant virus diversity and host interactions through global metagenomics.</title>
        <authorList>
            <person name="Schulz F."/>
            <person name="Roux S."/>
            <person name="Paez-Espino D."/>
            <person name="Jungbluth S."/>
            <person name="Walsh D.A."/>
            <person name="Denef V.J."/>
            <person name="McMahon K.D."/>
            <person name="Konstantinidis K.T."/>
            <person name="Eloe-Fadrosh E.A."/>
            <person name="Kyrpides N.C."/>
            <person name="Woyke T."/>
        </authorList>
    </citation>
    <scope>NUCLEOTIDE SEQUENCE</scope>
    <source>
        <strain evidence="1">GVMAG-M-3300009161-52</strain>
    </source>
</reference>
<sequence length="322" mass="35838">MGGGGSRIPPPPPIPRVKVFNSLKPNTRSPISVESVVLSRKDPRQQWQIVLQPDKRFMKLKNVANGKYLYLGLEPLTSENQFSTIDLDKTIDGKKANYKYSPVFSKVSENDIDNATTFNFISSFGPQMDIIDKSSKVIEKSTAKLYSKKGNRLTLTTPPGGKISLFGIFMFAKDGTIINKDTSKVYMNSVSGNQYATNALKIVNQNSGRTIEQVFSAQPLNVSNPDWNKFSLGGGTDWSYCAISNNESRGGIWEYDNVNPVDLSLLEIYSNSIGSGLDGLKIELYNDNVSNSKPVWSRTIQKTDYFDTKKNTYTIPLIVNIK</sequence>
<name>A0A6C0EXX8_9ZZZZ</name>